<comment type="subcellular location">
    <subcellularLocation>
        <location evidence="1 14">Endoplasmic reticulum membrane</location>
        <topology evidence="1 14">Multi-pass membrane protein</topology>
    </subcellularLocation>
</comment>
<dbReference type="GO" id="GO:0006071">
    <property type="term" value="P:glycerol metabolic process"/>
    <property type="evidence" value="ECO:0007669"/>
    <property type="project" value="UniProtKB-KW"/>
</dbReference>
<evidence type="ECO:0000256" key="1">
    <source>
        <dbReference type="ARBA" id="ARBA00004477"/>
    </source>
</evidence>
<keyword evidence="7 14" id="KW-0812">Transmembrane</keyword>
<name>A0A0G4GH31_9ALVE</name>
<evidence type="ECO:0000256" key="4">
    <source>
        <dbReference type="ARBA" id="ARBA00005420"/>
    </source>
</evidence>
<evidence type="ECO:0000313" key="15">
    <source>
        <dbReference type="EMBL" id="CEM28938.1"/>
    </source>
</evidence>
<evidence type="ECO:0000256" key="11">
    <source>
        <dbReference type="ARBA" id="ARBA00023098"/>
    </source>
</evidence>
<evidence type="ECO:0000256" key="2">
    <source>
        <dbReference type="ARBA" id="ARBA00004771"/>
    </source>
</evidence>
<evidence type="ECO:0000256" key="8">
    <source>
        <dbReference type="ARBA" id="ARBA00022798"/>
    </source>
</evidence>
<keyword evidence="8" id="KW-0319">Glycerol metabolism</keyword>
<proteinExistence type="inferred from homology"/>
<feature type="transmembrane region" description="Helical" evidence="14">
    <location>
        <begin position="12"/>
        <end position="31"/>
    </location>
</feature>
<keyword evidence="12 14" id="KW-0472">Membrane</keyword>
<dbReference type="VEuPathDB" id="CryptoDB:Cvel_21869"/>
<comment type="similarity">
    <text evidence="4 14">Belongs to the diacylglycerol acyltransferase family.</text>
</comment>
<accession>A0A0G4GH31</accession>
<dbReference type="EMBL" id="CDMZ01001204">
    <property type="protein sequence ID" value="CEM28938.1"/>
    <property type="molecule type" value="Genomic_DNA"/>
</dbReference>
<keyword evidence="9 14" id="KW-0256">Endoplasmic reticulum</keyword>
<dbReference type="EC" id="2.3.1.-" evidence="14"/>
<keyword evidence="5" id="KW-0444">Lipid biosynthesis</keyword>
<evidence type="ECO:0000256" key="12">
    <source>
        <dbReference type="ARBA" id="ARBA00023136"/>
    </source>
</evidence>
<sequence>MVKSGPEEQNQLLGGMCIFVYVGIWIGSMFTPPVLYFLWRAGWMVPFWFIILLALSAYTPIWKPNRRLTDLISHGPRYFKDFSLVYEHVPNPKEDGPTLLCVSPHGVFTMGWGQLFSRKTRELSSFTFCFASAMVWNPFFRILCLLFGKIATVSKENVTGLMRKGENIAICIGGFEEATITCLNTHRIFIQNRKGFIKYALQYGYSLQQAYVFGENDCYFNAQGFWPLRLKLNSFGIPAVTPIGNLLFPLMPRNDHKGIHVVVGKPFKVPKIENPSAEEIDRWHQRYIEEMKGLFNRHKERAGHGDKELEIW</sequence>
<evidence type="ECO:0000256" key="3">
    <source>
        <dbReference type="ARBA" id="ARBA00005189"/>
    </source>
</evidence>
<dbReference type="InterPro" id="IPR007130">
    <property type="entry name" value="DAGAT"/>
</dbReference>
<evidence type="ECO:0000256" key="7">
    <source>
        <dbReference type="ARBA" id="ARBA00022692"/>
    </source>
</evidence>
<keyword evidence="10 14" id="KW-1133">Transmembrane helix</keyword>
<reference evidence="15" key="1">
    <citation type="submission" date="2014-11" db="EMBL/GenBank/DDBJ databases">
        <authorList>
            <person name="Otto D Thomas"/>
            <person name="Naeem Raeece"/>
        </authorList>
    </citation>
    <scope>NUCLEOTIDE SEQUENCE</scope>
</reference>
<dbReference type="AlphaFoldDB" id="A0A0G4GH31"/>
<keyword evidence="6 14" id="KW-0808">Transferase</keyword>
<feature type="transmembrane region" description="Helical" evidence="14">
    <location>
        <begin position="126"/>
        <end position="148"/>
    </location>
</feature>
<dbReference type="GO" id="GO:0005789">
    <property type="term" value="C:endoplasmic reticulum membrane"/>
    <property type="evidence" value="ECO:0007669"/>
    <property type="project" value="UniProtKB-SubCell"/>
</dbReference>
<dbReference type="Pfam" id="PF03982">
    <property type="entry name" value="DAGAT"/>
    <property type="match status" value="1"/>
</dbReference>
<evidence type="ECO:0000256" key="9">
    <source>
        <dbReference type="ARBA" id="ARBA00022824"/>
    </source>
</evidence>
<evidence type="ECO:0000256" key="14">
    <source>
        <dbReference type="RuleBase" id="RU367023"/>
    </source>
</evidence>
<organism evidence="15">
    <name type="scientific">Chromera velia CCMP2878</name>
    <dbReference type="NCBI Taxonomy" id="1169474"/>
    <lineage>
        <taxon>Eukaryota</taxon>
        <taxon>Sar</taxon>
        <taxon>Alveolata</taxon>
        <taxon>Colpodellida</taxon>
        <taxon>Chromeraceae</taxon>
        <taxon>Chromera</taxon>
    </lineage>
</organism>
<dbReference type="PANTHER" id="PTHR12317">
    <property type="entry name" value="DIACYLGLYCEROL O-ACYLTRANSFERASE"/>
    <property type="match status" value="1"/>
</dbReference>
<comment type="pathway">
    <text evidence="2">Glycerolipid metabolism; triacylglycerol biosynthesis.</text>
</comment>
<keyword evidence="13" id="KW-0012">Acyltransferase</keyword>
<dbReference type="PANTHER" id="PTHR12317:SF0">
    <property type="entry name" value="ACYLTRANSFERASE"/>
    <property type="match status" value="1"/>
</dbReference>
<protein>
    <recommendedName>
        <fullName evidence="14">Acyltransferase</fullName>
        <ecNumber evidence="14">2.3.1.-</ecNumber>
    </recommendedName>
</protein>
<keyword evidence="11" id="KW-0443">Lipid metabolism</keyword>
<dbReference type="GO" id="GO:0019432">
    <property type="term" value="P:triglyceride biosynthetic process"/>
    <property type="evidence" value="ECO:0007669"/>
    <property type="project" value="TreeGrafter"/>
</dbReference>
<dbReference type="PhylomeDB" id="A0A0G4GH31"/>
<comment type="pathway">
    <text evidence="3">Lipid metabolism.</text>
</comment>
<evidence type="ECO:0000256" key="6">
    <source>
        <dbReference type="ARBA" id="ARBA00022679"/>
    </source>
</evidence>
<evidence type="ECO:0000256" key="5">
    <source>
        <dbReference type="ARBA" id="ARBA00022516"/>
    </source>
</evidence>
<evidence type="ECO:0000256" key="10">
    <source>
        <dbReference type="ARBA" id="ARBA00022989"/>
    </source>
</evidence>
<gene>
    <name evidence="15" type="ORF">Cvel_21869</name>
</gene>
<feature type="transmembrane region" description="Helical" evidence="14">
    <location>
        <begin position="37"/>
        <end position="58"/>
    </location>
</feature>
<evidence type="ECO:0000256" key="13">
    <source>
        <dbReference type="ARBA" id="ARBA00023315"/>
    </source>
</evidence>
<dbReference type="GO" id="GO:0004144">
    <property type="term" value="F:diacylglycerol O-acyltransferase activity"/>
    <property type="evidence" value="ECO:0007669"/>
    <property type="project" value="TreeGrafter"/>
</dbReference>